<dbReference type="Pfam" id="PF21787">
    <property type="entry name" value="TNP-like_RNaseH_N"/>
    <property type="match status" value="1"/>
</dbReference>
<dbReference type="Proteomes" id="UP000440578">
    <property type="component" value="Unassembled WGS sequence"/>
</dbReference>
<protein>
    <submittedName>
        <fullName evidence="2">Transposable element P transposase</fullName>
    </submittedName>
</protein>
<dbReference type="InterPro" id="IPR048365">
    <property type="entry name" value="TNP-like_RNaseH_N"/>
</dbReference>
<name>A0A6A4VZD2_AMPAM</name>
<reference evidence="2 3" key="1">
    <citation type="submission" date="2019-07" db="EMBL/GenBank/DDBJ databases">
        <title>Draft genome assembly of a fouling barnacle, Amphibalanus amphitrite (Darwin, 1854): The first reference genome for Thecostraca.</title>
        <authorList>
            <person name="Kim W."/>
        </authorList>
    </citation>
    <scope>NUCLEOTIDE SEQUENCE [LARGE SCALE GENOMIC DNA]</scope>
    <source>
        <strain evidence="2">SNU_AA5</strain>
        <tissue evidence="2">Soma without cirri and trophi</tissue>
    </source>
</reference>
<gene>
    <name evidence="2" type="primary">T_0</name>
    <name evidence="2" type="ORF">FJT64_006341</name>
</gene>
<feature type="domain" description="Transposable element P transposase-like RNase H" evidence="1">
    <location>
        <begin position="127"/>
        <end position="203"/>
    </location>
</feature>
<comment type="caution">
    <text evidence="2">The sequence shown here is derived from an EMBL/GenBank/DDBJ whole genome shotgun (WGS) entry which is preliminary data.</text>
</comment>
<dbReference type="AlphaFoldDB" id="A0A6A4VZD2"/>
<organism evidence="2 3">
    <name type="scientific">Amphibalanus amphitrite</name>
    <name type="common">Striped barnacle</name>
    <name type="synonym">Balanus amphitrite</name>
    <dbReference type="NCBI Taxonomy" id="1232801"/>
    <lineage>
        <taxon>Eukaryota</taxon>
        <taxon>Metazoa</taxon>
        <taxon>Ecdysozoa</taxon>
        <taxon>Arthropoda</taxon>
        <taxon>Crustacea</taxon>
        <taxon>Multicrustacea</taxon>
        <taxon>Cirripedia</taxon>
        <taxon>Thoracica</taxon>
        <taxon>Thoracicalcarea</taxon>
        <taxon>Balanomorpha</taxon>
        <taxon>Balanoidea</taxon>
        <taxon>Balanidae</taxon>
        <taxon>Amphibalaninae</taxon>
        <taxon>Amphibalanus</taxon>
    </lineage>
</organism>
<evidence type="ECO:0000313" key="3">
    <source>
        <dbReference type="Proteomes" id="UP000440578"/>
    </source>
</evidence>
<sequence length="210" mass="22723">MRERNAAQKKAAALDTLITNGVLSKGQVRQATTGRRVCWSPRDVSKALGLRCISRKAYQFALSALQVPLPSISTLSRRTRAFQIAPGVMDAAVAVLEASTQGMAIGPAPLERLCVVSFVEMSVNGRYCYDSATDQLLAASKLQVLMVRGLCSKWKQPVYYEFDAGMTPEKLADIIARIESPGLRVVAAVSDMGPGNEVMWKKAGVTDSRS</sequence>
<evidence type="ECO:0000259" key="1">
    <source>
        <dbReference type="Pfam" id="PF21787"/>
    </source>
</evidence>
<proteinExistence type="predicted"/>
<keyword evidence="3" id="KW-1185">Reference proteome</keyword>
<accession>A0A6A4VZD2</accession>
<dbReference type="EMBL" id="VIIS01001579">
    <property type="protein sequence ID" value="KAF0296192.1"/>
    <property type="molecule type" value="Genomic_DNA"/>
</dbReference>
<evidence type="ECO:0000313" key="2">
    <source>
        <dbReference type="EMBL" id="KAF0296192.1"/>
    </source>
</evidence>